<evidence type="ECO:0000313" key="2">
    <source>
        <dbReference type="EMBL" id="AMX19478.1"/>
    </source>
</evidence>
<evidence type="ECO:0000313" key="3">
    <source>
        <dbReference type="Proteomes" id="UP000076152"/>
    </source>
</evidence>
<feature type="domain" description="AbiTii" evidence="1">
    <location>
        <begin position="7"/>
        <end position="183"/>
    </location>
</feature>
<reference evidence="2 3" key="1">
    <citation type="submission" date="2016-04" db="EMBL/GenBank/DDBJ databases">
        <title>Complete genome sequencing of OXA-72 bearing Acinetobacter pittii strain IEC338SC.</title>
        <authorList>
            <person name="Brasiliense D.M."/>
            <person name="Lima K.V."/>
            <person name="Souza C.O."/>
            <person name="Dutra L.G."/>
            <person name="Mamizuka E.M."/>
            <person name="Perez-Chaparro P.J."/>
            <person name="McCulloch J.A."/>
        </authorList>
    </citation>
    <scope>NUCLEOTIDE SEQUENCE [LARGE SCALE GENOMIC DNA]</scope>
    <source>
        <strain evidence="2 3">IEC338SC</strain>
    </source>
</reference>
<protein>
    <recommendedName>
        <fullName evidence="1">AbiTii domain-containing protein</fullName>
    </recommendedName>
</protein>
<dbReference type="InterPro" id="IPR041304">
    <property type="entry name" value="AbiTii"/>
</dbReference>
<evidence type="ECO:0000259" key="1">
    <source>
        <dbReference type="Pfam" id="PF18864"/>
    </source>
</evidence>
<gene>
    <name evidence="2" type="ORF">IEC338SC_2350</name>
</gene>
<organism evidence="2 3">
    <name type="scientific">Acinetobacter pittii</name>
    <name type="common">Acinetobacter genomosp. 3</name>
    <dbReference type="NCBI Taxonomy" id="48296"/>
    <lineage>
        <taxon>Bacteria</taxon>
        <taxon>Pseudomonadati</taxon>
        <taxon>Pseudomonadota</taxon>
        <taxon>Gammaproteobacteria</taxon>
        <taxon>Moraxellales</taxon>
        <taxon>Moraxellaceae</taxon>
        <taxon>Acinetobacter</taxon>
        <taxon>Acinetobacter calcoaceticus/baumannii complex</taxon>
    </lineage>
</organism>
<dbReference type="Pfam" id="PF18864">
    <property type="entry name" value="AbiTii"/>
    <property type="match status" value="1"/>
</dbReference>
<sequence>MKAIIALQKLLLTPNSSMRDILNHTYLIACKLDLHDLKAWCELEISGYNDTPDLDIPKYRVFFGSLYTKHCVTKQTQMHNIDTAFTFQVMKDGIYFFEKALASKEDAIDLLLKEDAEKLLRTQNPQLENHTLFLRFSKLPFQNVLDSVRFKILKISYELEKQGILGEEWEFTDQEKQMTQNVHYTIGNVGNMANHNENSTINQTSTNNVNIVKGDFNSLASNLRSHGVEEADIQELQTIIDVTPLPQSPNEYSPNLKAWIAKMVTKSIDGTWQVAVGAAGSLLATGLQQYFGILVG</sequence>
<accession>A0AB33BM74</accession>
<dbReference type="AlphaFoldDB" id="A0AB33BM74"/>
<dbReference type="Proteomes" id="UP000076152">
    <property type="component" value="Chromosome"/>
</dbReference>
<dbReference type="EMBL" id="CP015145">
    <property type="protein sequence ID" value="AMX19478.1"/>
    <property type="molecule type" value="Genomic_DNA"/>
</dbReference>
<name>A0AB33BM74_ACIPI</name>
<proteinExistence type="predicted"/>
<dbReference type="RefSeq" id="WP_063098848.1">
    <property type="nucleotide sequence ID" value="NZ_CP015145.1"/>
</dbReference>